<dbReference type="InterPro" id="IPR040079">
    <property type="entry name" value="Glutathione_S-Trfase"/>
</dbReference>
<dbReference type="PANTHER" id="PTHR23089">
    <property type="entry name" value="HISTIDINE TRIAD HIT PROTEIN"/>
    <property type="match status" value="1"/>
</dbReference>
<dbReference type="SUPFAM" id="SSF52833">
    <property type="entry name" value="Thioredoxin-like"/>
    <property type="match status" value="1"/>
</dbReference>
<dbReference type="InterPro" id="IPR001310">
    <property type="entry name" value="Histidine_triad_HIT"/>
</dbReference>
<evidence type="ECO:0000259" key="6">
    <source>
        <dbReference type="PROSITE" id="PS51084"/>
    </source>
</evidence>
<accession>A0A9N8F1P4</accession>
<dbReference type="Proteomes" id="UP001153069">
    <property type="component" value="Unassembled WGS sequence"/>
</dbReference>
<evidence type="ECO:0000259" key="5">
    <source>
        <dbReference type="PROSITE" id="PS50404"/>
    </source>
</evidence>
<dbReference type="GO" id="GO:0003824">
    <property type="term" value="F:catalytic activity"/>
    <property type="evidence" value="ECO:0007669"/>
    <property type="project" value="InterPro"/>
</dbReference>
<dbReference type="SUPFAM" id="SSF54197">
    <property type="entry name" value="HIT-like"/>
    <property type="match status" value="1"/>
</dbReference>
<dbReference type="Gene3D" id="3.40.30.10">
    <property type="entry name" value="Glutaredoxin"/>
    <property type="match status" value="1"/>
</dbReference>
<evidence type="ECO:0000256" key="3">
    <source>
        <dbReference type="PROSITE-ProRule" id="PRU00464"/>
    </source>
</evidence>
<proteinExistence type="predicted"/>
<gene>
    <name evidence="7" type="ORF">SEMRO_2634_G333280.1</name>
</gene>
<feature type="domain" description="HIT" evidence="6">
    <location>
        <begin position="290"/>
        <end position="403"/>
    </location>
</feature>
<feature type="short sequence motif" description="Histidine triad motif" evidence="2 3">
    <location>
        <begin position="387"/>
        <end position="391"/>
    </location>
</feature>
<feature type="signal peptide" evidence="4">
    <location>
        <begin position="1"/>
        <end position="17"/>
    </location>
</feature>
<dbReference type="SFLD" id="SFLDS00019">
    <property type="entry name" value="Glutathione_Transferase_(cytos"/>
    <property type="match status" value="1"/>
</dbReference>
<dbReference type="PROSITE" id="PS50404">
    <property type="entry name" value="GST_NTER"/>
    <property type="match status" value="1"/>
</dbReference>
<comment type="caution">
    <text evidence="7">The sequence shown here is derived from an EMBL/GenBank/DDBJ whole genome shotgun (WGS) entry which is preliminary data.</text>
</comment>
<dbReference type="InterPro" id="IPR036265">
    <property type="entry name" value="HIT-like_sf"/>
</dbReference>
<protein>
    <submittedName>
        <fullName evidence="7">14 kDa zinc-binding protein</fullName>
    </submittedName>
</protein>
<dbReference type="Pfam" id="PF13410">
    <property type="entry name" value="GST_C_2"/>
    <property type="match status" value="1"/>
</dbReference>
<dbReference type="InterPro" id="IPR036249">
    <property type="entry name" value="Thioredoxin-like_sf"/>
</dbReference>
<dbReference type="CDD" id="cd00570">
    <property type="entry name" value="GST_N_family"/>
    <property type="match status" value="1"/>
</dbReference>
<dbReference type="Pfam" id="PF01230">
    <property type="entry name" value="HIT"/>
    <property type="match status" value="1"/>
</dbReference>
<dbReference type="PROSITE" id="PS51084">
    <property type="entry name" value="HIT_2"/>
    <property type="match status" value="1"/>
</dbReference>
<evidence type="ECO:0000256" key="2">
    <source>
        <dbReference type="PIRSR" id="PIRSR601310-3"/>
    </source>
</evidence>
<dbReference type="InterPro" id="IPR011146">
    <property type="entry name" value="HIT-like"/>
</dbReference>
<dbReference type="SUPFAM" id="SSF47616">
    <property type="entry name" value="GST C-terminal domain-like"/>
    <property type="match status" value="1"/>
</dbReference>
<evidence type="ECO:0000256" key="1">
    <source>
        <dbReference type="PIRSR" id="PIRSR601310-1"/>
    </source>
</evidence>
<evidence type="ECO:0000313" key="8">
    <source>
        <dbReference type="Proteomes" id="UP001153069"/>
    </source>
</evidence>
<dbReference type="InterPro" id="IPR036282">
    <property type="entry name" value="Glutathione-S-Trfase_C_sf"/>
</dbReference>
<dbReference type="Pfam" id="PF13417">
    <property type="entry name" value="GST_N_3"/>
    <property type="match status" value="1"/>
</dbReference>
<keyword evidence="4" id="KW-0732">Signal</keyword>
<dbReference type="Gene3D" id="1.20.1050.10">
    <property type="match status" value="1"/>
</dbReference>
<sequence length="403" mass="44249">MHWRLHLFLLWVGVCDGLSSPASTSTTASGKSLLRMNSASRHTLYDLPVSNNGARCRLILYKKGITTSEVDIVSPAELGGLKSEEYQQVNPQGKMPALVIHNNGVDPSSSFGIAESDTISRYLMSTYATTGPSFQPDLARSNLMARFHDIYLTTIQGCLYKPTPPFGVYQTRQDALLEFQSQLQVLEDLVVDDGQYLCGSDISYADAAIFPTLVFAAFMMPKFDGAAEGFQTTLPPKLNQYLEHVRTYDSAFGKVYNEIMDVLEGSWEQERKRWDGIWLAGQRDTDPDTIFDKIVAKEISAGIVRETDDILAFTDINPAAPAHILVIPKNRNGLSRLQKATPEHVEILGKLMVVAGEIARDESLGFGPDGARIVVNDGPAAGQEVPHLHIHVIGGRAMAWPPG</sequence>
<feature type="domain" description="GST N-terminal" evidence="5">
    <location>
        <begin position="40"/>
        <end position="131"/>
    </location>
</feature>
<evidence type="ECO:0000256" key="4">
    <source>
        <dbReference type="SAM" id="SignalP"/>
    </source>
</evidence>
<dbReference type="PRINTS" id="PR00332">
    <property type="entry name" value="HISTRIAD"/>
</dbReference>
<name>A0A9N8F1P4_9STRA</name>
<reference evidence="7" key="1">
    <citation type="submission" date="2020-06" db="EMBL/GenBank/DDBJ databases">
        <authorList>
            <consortium name="Plant Systems Biology data submission"/>
        </authorList>
    </citation>
    <scope>NUCLEOTIDE SEQUENCE</scope>
    <source>
        <strain evidence="7">D6</strain>
    </source>
</reference>
<evidence type="ECO:0000313" key="7">
    <source>
        <dbReference type="EMBL" id="CAB9529819.1"/>
    </source>
</evidence>
<feature type="chain" id="PRO_5040396859" evidence="4">
    <location>
        <begin position="18"/>
        <end position="403"/>
    </location>
</feature>
<dbReference type="PROSITE" id="PS00892">
    <property type="entry name" value="HIT_1"/>
    <property type="match status" value="1"/>
</dbReference>
<organism evidence="7 8">
    <name type="scientific">Seminavis robusta</name>
    <dbReference type="NCBI Taxonomy" id="568900"/>
    <lineage>
        <taxon>Eukaryota</taxon>
        <taxon>Sar</taxon>
        <taxon>Stramenopiles</taxon>
        <taxon>Ochrophyta</taxon>
        <taxon>Bacillariophyta</taxon>
        <taxon>Bacillariophyceae</taxon>
        <taxon>Bacillariophycidae</taxon>
        <taxon>Naviculales</taxon>
        <taxon>Naviculaceae</taxon>
        <taxon>Seminavis</taxon>
    </lineage>
</organism>
<dbReference type="InterPro" id="IPR004045">
    <property type="entry name" value="Glutathione_S-Trfase_N"/>
</dbReference>
<dbReference type="InterPro" id="IPR019808">
    <property type="entry name" value="Histidine_triad_CS"/>
</dbReference>
<dbReference type="Gene3D" id="3.30.428.10">
    <property type="entry name" value="HIT-like"/>
    <property type="match status" value="1"/>
</dbReference>
<dbReference type="CDD" id="cd01276">
    <property type="entry name" value="PKCI_related"/>
    <property type="match status" value="1"/>
</dbReference>
<dbReference type="OrthoDB" id="672793at2759"/>
<keyword evidence="8" id="KW-1185">Reference proteome</keyword>
<dbReference type="AlphaFoldDB" id="A0A9N8F1P4"/>
<feature type="active site" description="Tele-AMP-histidine intermediate" evidence="1">
    <location>
        <position position="389"/>
    </location>
</feature>
<dbReference type="CDD" id="cd00299">
    <property type="entry name" value="GST_C_family"/>
    <property type="match status" value="1"/>
</dbReference>
<dbReference type="EMBL" id="CAICTM010002632">
    <property type="protein sequence ID" value="CAB9529819.1"/>
    <property type="molecule type" value="Genomic_DNA"/>
</dbReference>